<name>A0AC34GJQ9_9BILA</name>
<evidence type="ECO:0000313" key="1">
    <source>
        <dbReference type="Proteomes" id="UP000887579"/>
    </source>
</evidence>
<dbReference type="WBParaSite" id="ES5_v2.g29928.t1">
    <property type="protein sequence ID" value="ES5_v2.g29928.t1"/>
    <property type="gene ID" value="ES5_v2.g29928"/>
</dbReference>
<evidence type="ECO:0000313" key="2">
    <source>
        <dbReference type="WBParaSite" id="ES5_v2.g29928.t1"/>
    </source>
</evidence>
<organism evidence="1 2">
    <name type="scientific">Panagrolaimus sp. ES5</name>
    <dbReference type="NCBI Taxonomy" id="591445"/>
    <lineage>
        <taxon>Eukaryota</taxon>
        <taxon>Metazoa</taxon>
        <taxon>Ecdysozoa</taxon>
        <taxon>Nematoda</taxon>
        <taxon>Chromadorea</taxon>
        <taxon>Rhabditida</taxon>
        <taxon>Tylenchina</taxon>
        <taxon>Panagrolaimomorpha</taxon>
        <taxon>Panagrolaimoidea</taxon>
        <taxon>Panagrolaimidae</taxon>
        <taxon>Panagrolaimus</taxon>
    </lineage>
</organism>
<protein>
    <submittedName>
        <fullName evidence="2">Metallo-beta-lactamase domain-containing protein</fullName>
    </submittedName>
</protein>
<accession>A0AC34GJQ9</accession>
<dbReference type="Proteomes" id="UP000887579">
    <property type="component" value="Unplaced"/>
</dbReference>
<proteinExistence type="predicted"/>
<reference evidence="2" key="1">
    <citation type="submission" date="2022-11" db="UniProtKB">
        <authorList>
            <consortium name="WormBaseParasite"/>
        </authorList>
    </citation>
    <scope>IDENTIFICATION</scope>
</reference>
<sequence>GYNVSQNVQIVPTPGHTPTCISALINNAETLNVYLKPPVARNLGVVAITGDLFFKVEDLTDTNIWKSSSTDIAKQDESRKAIMCDADYIIPGHGPMFKVPEAQKNRCPKCLTVTYGDTFYNLCVVKLQSTMASCIKYSNIPNPDLIYPGQQVCGVNATLIT</sequence>